<dbReference type="RefSeq" id="WP_324387279.1">
    <property type="nucleotide sequence ID" value="NZ_BAAAPN010000057.1"/>
</dbReference>
<dbReference type="InterPro" id="IPR019251">
    <property type="entry name" value="DUF2231_TM"/>
</dbReference>
<sequence length="173" mass="17627">MFDTIMGLPVHILVIHAVVVLGPIAALLALAYAVRPAWRDRLRLPLILGAVATGLSGFVAGESGEQLEHRLQAAGGNDAAAMALLHEHTEAGDLAKVLCLVFMVVVLGVVYFLLPATKPARSKALGMLGAAAMILVSCAAIVSIAITGHTGAKSAWADQVVATQGATTTGGGD</sequence>
<dbReference type="Proteomes" id="UP001501475">
    <property type="component" value="Unassembled WGS sequence"/>
</dbReference>
<dbReference type="Pfam" id="PF09990">
    <property type="entry name" value="DUF2231"/>
    <property type="match status" value="1"/>
</dbReference>
<dbReference type="EMBL" id="BAAAPN010000057">
    <property type="protein sequence ID" value="GAA1766120.1"/>
    <property type="molecule type" value="Genomic_DNA"/>
</dbReference>
<comment type="caution">
    <text evidence="3">The sequence shown here is derived from an EMBL/GenBank/DDBJ whole genome shotgun (WGS) entry which is preliminary data.</text>
</comment>
<accession>A0ABN2KTY7</accession>
<feature type="transmembrane region" description="Helical" evidence="1">
    <location>
        <begin position="44"/>
        <end position="61"/>
    </location>
</feature>
<feature type="transmembrane region" description="Helical" evidence="1">
    <location>
        <begin position="12"/>
        <end position="32"/>
    </location>
</feature>
<feature type="transmembrane region" description="Helical" evidence="1">
    <location>
        <begin position="94"/>
        <end position="114"/>
    </location>
</feature>
<organism evidence="3 4">
    <name type="scientific">Nostocoides vanveenii</name>
    <dbReference type="NCBI Taxonomy" id="330835"/>
    <lineage>
        <taxon>Bacteria</taxon>
        <taxon>Bacillati</taxon>
        <taxon>Actinomycetota</taxon>
        <taxon>Actinomycetes</taxon>
        <taxon>Micrococcales</taxon>
        <taxon>Intrasporangiaceae</taxon>
        <taxon>Nostocoides</taxon>
    </lineage>
</organism>
<evidence type="ECO:0000313" key="3">
    <source>
        <dbReference type="EMBL" id="GAA1766120.1"/>
    </source>
</evidence>
<reference evidence="3 4" key="1">
    <citation type="journal article" date="2019" name="Int. J. Syst. Evol. Microbiol.">
        <title>The Global Catalogue of Microorganisms (GCM) 10K type strain sequencing project: providing services to taxonomists for standard genome sequencing and annotation.</title>
        <authorList>
            <consortium name="The Broad Institute Genomics Platform"/>
            <consortium name="The Broad Institute Genome Sequencing Center for Infectious Disease"/>
            <person name="Wu L."/>
            <person name="Ma J."/>
        </authorList>
    </citation>
    <scope>NUCLEOTIDE SEQUENCE [LARGE SCALE GENOMIC DNA]</scope>
    <source>
        <strain evidence="3 4">JCM 15591</strain>
    </source>
</reference>
<name>A0ABN2KTY7_9MICO</name>
<evidence type="ECO:0000256" key="1">
    <source>
        <dbReference type="SAM" id="Phobius"/>
    </source>
</evidence>
<evidence type="ECO:0000313" key="4">
    <source>
        <dbReference type="Proteomes" id="UP001501475"/>
    </source>
</evidence>
<keyword evidence="1" id="KW-0472">Membrane</keyword>
<keyword evidence="4" id="KW-1185">Reference proteome</keyword>
<keyword evidence="1" id="KW-0812">Transmembrane</keyword>
<keyword evidence="1" id="KW-1133">Transmembrane helix</keyword>
<evidence type="ECO:0000259" key="2">
    <source>
        <dbReference type="Pfam" id="PF09990"/>
    </source>
</evidence>
<proteinExistence type="predicted"/>
<gene>
    <name evidence="3" type="ORF">GCM10009810_26210</name>
</gene>
<feature type="domain" description="DUF2231" evidence="2">
    <location>
        <begin position="7"/>
        <end position="162"/>
    </location>
</feature>
<feature type="transmembrane region" description="Helical" evidence="1">
    <location>
        <begin position="126"/>
        <end position="146"/>
    </location>
</feature>
<protein>
    <recommendedName>
        <fullName evidence="2">DUF2231 domain-containing protein</fullName>
    </recommendedName>
</protein>